<comment type="caution">
    <text evidence="1">The sequence shown here is derived from an EMBL/GenBank/DDBJ whole genome shotgun (WGS) entry which is preliminary data.</text>
</comment>
<sequence>MRRNLAHYQKDLSGRQACQPNHRSAMSWLALGTLLLGISVPGIVSAQQLLWTRHYNFPGGNGEDMVTAQSVVTSRGIYVTGSSWGGSGTSDDFLTIKYNHQGVWQWTARYDGPAHGDD</sequence>
<evidence type="ECO:0000313" key="1">
    <source>
        <dbReference type="EMBL" id="GAH52244.1"/>
    </source>
</evidence>
<dbReference type="AlphaFoldDB" id="X1HEH7"/>
<organism evidence="1">
    <name type="scientific">marine sediment metagenome</name>
    <dbReference type="NCBI Taxonomy" id="412755"/>
    <lineage>
        <taxon>unclassified sequences</taxon>
        <taxon>metagenomes</taxon>
        <taxon>ecological metagenomes</taxon>
    </lineage>
</organism>
<gene>
    <name evidence="1" type="ORF">S03H2_39890</name>
</gene>
<reference evidence="1" key="1">
    <citation type="journal article" date="2014" name="Front. Microbiol.">
        <title>High frequency of phylogenetically diverse reductive dehalogenase-homologous genes in deep subseafloor sedimentary metagenomes.</title>
        <authorList>
            <person name="Kawai M."/>
            <person name="Futagami T."/>
            <person name="Toyoda A."/>
            <person name="Takaki Y."/>
            <person name="Nishi S."/>
            <person name="Hori S."/>
            <person name="Arai W."/>
            <person name="Tsubouchi T."/>
            <person name="Morono Y."/>
            <person name="Uchiyama I."/>
            <person name="Ito T."/>
            <person name="Fujiyama A."/>
            <person name="Inagaki F."/>
            <person name="Takami H."/>
        </authorList>
    </citation>
    <scope>NUCLEOTIDE SEQUENCE</scope>
    <source>
        <strain evidence="1">Expedition CK06-06</strain>
    </source>
</reference>
<accession>X1HEH7</accession>
<name>X1HEH7_9ZZZZ</name>
<proteinExistence type="predicted"/>
<protein>
    <submittedName>
        <fullName evidence="1">Uncharacterized protein</fullName>
    </submittedName>
</protein>
<feature type="non-terminal residue" evidence="1">
    <location>
        <position position="118"/>
    </location>
</feature>
<dbReference type="EMBL" id="BARU01024696">
    <property type="protein sequence ID" value="GAH52244.1"/>
    <property type="molecule type" value="Genomic_DNA"/>
</dbReference>